<evidence type="ECO:0000313" key="5">
    <source>
        <dbReference type="Proteomes" id="UP000076632"/>
    </source>
</evidence>
<dbReference type="InterPro" id="IPR044103">
    <property type="entry name" value="GAT_LSB5"/>
</dbReference>
<feature type="domain" description="VHS" evidence="3">
    <location>
        <begin position="1"/>
        <end position="95"/>
    </location>
</feature>
<name>A0A165FM18_XYLHT</name>
<dbReference type="SUPFAM" id="SSF89009">
    <property type="entry name" value="GAT-like domain"/>
    <property type="match status" value="1"/>
</dbReference>
<evidence type="ECO:0000313" key="4">
    <source>
        <dbReference type="EMBL" id="KZF21139.1"/>
    </source>
</evidence>
<feature type="compositionally biased region" description="Polar residues" evidence="2">
    <location>
        <begin position="349"/>
        <end position="359"/>
    </location>
</feature>
<dbReference type="GO" id="GO:0006897">
    <property type="term" value="P:endocytosis"/>
    <property type="evidence" value="ECO:0007669"/>
    <property type="project" value="InterPro"/>
</dbReference>
<dbReference type="Gene3D" id="1.20.58.160">
    <property type="match status" value="1"/>
</dbReference>
<dbReference type="OrthoDB" id="10068368at2759"/>
<dbReference type="InterPro" id="IPR008942">
    <property type="entry name" value="ENTH_VHS"/>
</dbReference>
<dbReference type="GeneID" id="28898107"/>
<dbReference type="STRING" id="1328760.A0A165FM18"/>
<dbReference type="GO" id="GO:0007015">
    <property type="term" value="P:actin filament organization"/>
    <property type="evidence" value="ECO:0007669"/>
    <property type="project" value="InterPro"/>
</dbReference>
<dbReference type="Gene3D" id="1.25.40.90">
    <property type="match status" value="1"/>
</dbReference>
<dbReference type="PANTHER" id="PTHR47789:SF1">
    <property type="entry name" value="LAS SEVENTEEN-BINDING PROTEIN 5"/>
    <property type="match status" value="1"/>
</dbReference>
<dbReference type="InterPro" id="IPR045007">
    <property type="entry name" value="LSB5"/>
</dbReference>
<sequence length="411" mass="45208">MTDAKRLYRKYGNVHRQLRALTILDGLIQNAGPRFQRTFLDEPLLERLRIAATDSLSDVDVKKKCKVLFGQWAVAYKDTPGLERLTALYRQLPQRKRPQAQQPSKVLRETEEEAENDNRSASATSGRAASRSISSPTQPTPSASSSSSNKPITLSSGPNFTFSSSSKDKKGKVKPFNLEKEKPQLLQTLASSSVASTNLMNALRLVNRENKRVSEDPEVMRRFETCKLLRRQILRYIQNVESEQWLGGLIHANEELVNALQTFEVLDKSTEVDSDSDSDEWDSSHTPSGATAARTSPPLPPPQGSGTSSAADALAGLNLDNPRADVPPAKPPRPTSISMPPLMPAAASIASQATFTSHANGKGRVSGHEHEPEPRSEDEDEDKYGDDDDDPFADRNAIHTPGVERTGMAWR</sequence>
<feature type="compositionally biased region" description="Low complexity" evidence="2">
    <location>
        <begin position="155"/>
        <end position="165"/>
    </location>
</feature>
<keyword evidence="5" id="KW-1185">Reference proteome</keyword>
<feature type="compositionally biased region" description="Low complexity" evidence="2">
    <location>
        <begin position="119"/>
        <end position="148"/>
    </location>
</feature>
<evidence type="ECO:0000256" key="2">
    <source>
        <dbReference type="SAM" id="MobiDB-lite"/>
    </source>
</evidence>
<dbReference type="AlphaFoldDB" id="A0A165FM18"/>
<dbReference type="GO" id="GO:0030479">
    <property type="term" value="C:actin cortical patch"/>
    <property type="evidence" value="ECO:0007669"/>
    <property type="project" value="TreeGrafter"/>
</dbReference>
<feature type="compositionally biased region" description="Basic and acidic residues" evidence="2">
    <location>
        <begin position="366"/>
        <end position="375"/>
    </location>
</feature>
<dbReference type="GO" id="GO:0007034">
    <property type="term" value="P:vacuolar transport"/>
    <property type="evidence" value="ECO:0007669"/>
    <property type="project" value="UniProtKB-ARBA"/>
</dbReference>
<feature type="region of interest" description="Disordered" evidence="2">
    <location>
        <begin position="270"/>
        <end position="411"/>
    </location>
</feature>
<feature type="compositionally biased region" description="Acidic residues" evidence="2">
    <location>
        <begin position="272"/>
        <end position="281"/>
    </location>
</feature>
<dbReference type="CDD" id="cd16980">
    <property type="entry name" value="VHS_Lsb5"/>
    <property type="match status" value="1"/>
</dbReference>
<dbReference type="GO" id="GO:0043130">
    <property type="term" value="F:ubiquitin binding"/>
    <property type="evidence" value="ECO:0007669"/>
    <property type="project" value="InterPro"/>
</dbReference>
<dbReference type="RefSeq" id="XP_018186694.1">
    <property type="nucleotide sequence ID" value="XM_018332970.1"/>
</dbReference>
<dbReference type="FunCoup" id="A0A165FM18">
    <property type="interactions" value="20"/>
</dbReference>
<comment type="subunit">
    <text evidence="1">Component of the ESCRT-0 complex composed of HSE1 and VPS27.</text>
</comment>
<reference evidence="4 5" key="1">
    <citation type="journal article" date="2016" name="Fungal Biol.">
        <title>The genome of Xylona heveae provides a window into fungal endophytism.</title>
        <authorList>
            <person name="Gazis R."/>
            <person name="Kuo A."/>
            <person name="Riley R."/>
            <person name="LaButti K."/>
            <person name="Lipzen A."/>
            <person name="Lin J."/>
            <person name="Amirebrahimi M."/>
            <person name="Hesse C.N."/>
            <person name="Spatafora J.W."/>
            <person name="Henrissat B."/>
            <person name="Hainaut M."/>
            <person name="Grigoriev I.V."/>
            <person name="Hibbett D.S."/>
        </authorList>
    </citation>
    <scope>NUCLEOTIDE SEQUENCE [LARGE SCALE GENOMIC DNA]</scope>
    <source>
        <strain evidence="4 5">TC161</strain>
    </source>
</reference>
<dbReference type="InParanoid" id="A0A165FM18"/>
<proteinExistence type="predicted"/>
<gene>
    <name evidence="4" type="ORF">L228DRAFT_248908</name>
</gene>
<feature type="compositionally biased region" description="Acidic residues" evidence="2">
    <location>
        <begin position="376"/>
        <end position="391"/>
    </location>
</feature>
<dbReference type="Proteomes" id="UP000076632">
    <property type="component" value="Unassembled WGS sequence"/>
</dbReference>
<accession>A0A165FM18</accession>
<dbReference type="InterPro" id="IPR038425">
    <property type="entry name" value="GAT_sf"/>
</dbReference>
<evidence type="ECO:0000256" key="1">
    <source>
        <dbReference type="ARBA" id="ARBA00011446"/>
    </source>
</evidence>
<dbReference type="PROSITE" id="PS50179">
    <property type="entry name" value="VHS"/>
    <property type="match status" value="1"/>
</dbReference>
<feature type="compositionally biased region" description="Low complexity" evidence="2">
    <location>
        <begin position="310"/>
        <end position="321"/>
    </location>
</feature>
<dbReference type="EMBL" id="KV407461">
    <property type="protein sequence ID" value="KZF21139.1"/>
    <property type="molecule type" value="Genomic_DNA"/>
</dbReference>
<organism evidence="4 5">
    <name type="scientific">Xylona heveae (strain CBS 132557 / TC161)</name>
    <dbReference type="NCBI Taxonomy" id="1328760"/>
    <lineage>
        <taxon>Eukaryota</taxon>
        <taxon>Fungi</taxon>
        <taxon>Dikarya</taxon>
        <taxon>Ascomycota</taxon>
        <taxon>Pezizomycotina</taxon>
        <taxon>Xylonomycetes</taxon>
        <taxon>Xylonales</taxon>
        <taxon>Xylonaceae</taxon>
        <taxon>Xylona</taxon>
    </lineage>
</organism>
<dbReference type="CDD" id="cd14232">
    <property type="entry name" value="GAT_LSB5"/>
    <property type="match status" value="1"/>
</dbReference>
<dbReference type="Pfam" id="PF00790">
    <property type="entry name" value="VHS"/>
    <property type="match status" value="1"/>
</dbReference>
<dbReference type="PANTHER" id="PTHR47789">
    <property type="entry name" value="LAS SEVENTEEN-BINDING PROTEIN 5"/>
    <property type="match status" value="1"/>
</dbReference>
<dbReference type="SUPFAM" id="SSF48464">
    <property type="entry name" value="ENTH/VHS domain"/>
    <property type="match status" value="1"/>
</dbReference>
<dbReference type="GO" id="GO:0051666">
    <property type="term" value="P:actin cortical patch localization"/>
    <property type="evidence" value="ECO:0007669"/>
    <property type="project" value="TreeGrafter"/>
</dbReference>
<feature type="region of interest" description="Disordered" evidence="2">
    <location>
        <begin position="93"/>
        <end position="179"/>
    </location>
</feature>
<protein>
    <recommendedName>
        <fullName evidence="3">VHS domain-containing protein</fullName>
    </recommendedName>
</protein>
<dbReference type="InterPro" id="IPR002014">
    <property type="entry name" value="VHS_dom"/>
</dbReference>
<dbReference type="GO" id="GO:0035091">
    <property type="term" value="F:phosphatidylinositol binding"/>
    <property type="evidence" value="ECO:0007669"/>
    <property type="project" value="InterPro"/>
</dbReference>
<dbReference type="OMA" id="YGSVHRQ"/>
<evidence type="ECO:0000259" key="3">
    <source>
        <dbReference type="PROSITE" id="PS50179"/>
    </source>
</evidence>